<dbReference type="InterPro" id="IPR036188">
    <property type="entry name" value="FAD/NAD-bd_sf"/>
</dbReference>
<keyword evidence="8" id="KW-0408">Iron</keyword>
<dbReference type="InterPro" id="IPR013785">
    <property type="entry name" value="Aldolase_TIM"/>
</dbReference>
<comment type="caution">
    <text evidence="12">The sequence shown here is derived from an EMBL/GenBank/DDBJ whole genome shotgun (WGS) entry which is preliminary data.</text>
</comment>
<evidence type="ECO:0000256" key="5">
    <source>
        <dbReference type="ARBA" id="ARBA00022643"/>
    </source>
</evidence>
<keyword evidence="4" id="KW-0285">Flavoprotein</keyword>
<feature type="domain" description="FAD/NAD(P)-binding" evidence="11">
    <location>
        <begin position="381"/>
        <end position="634"/>
    </location>
</feature>
<evidence type="ECO:0000256" key="7">
    <source>
        <dbReference type="ARBA" id="ARBA00023002"/>
    </source>
</evidence>
<keyword evidence="13" id="KW-1185">Reference proteome</keyword>
<dbReference type="Proteomes" id="UP001501771">
    <property type="component" value="Unassembled WGS sequence"/>
</dbReference>
<dbReference type="PANTHER" id="PTHR42917">
    <property type="entry name" value="2,4-DIENOYL-COA REDUCTASE"/>
    <property type="match status" value="1"/>
</dbReference>
<evidence type="ECO:0000256" key="2">
    <source>
        <dbReference type="ARBA" id="ARBA00001966"/>
    </source>
</evidence>
<evidence type="ECO:0000256" key="8">
    <source>
        <dbReference type="ARBA" id="ARBA00023004"/>
    </source>
</evidence>
<dbReference type="PRINTS" id="PR00368">
    <property type="entry name" value="FADPNR"/>
</dbReference>
<dbReference type="PANTHER" id="PTHR42917:SF2">
    <property type="entry name" value="2,4-DIENOYL-COA REDUCTASE [(2E)-ENOYL-COA-PRODUCING]"/>
    <property type="match status" value="1"/>
</dbReference>
<evidence type="ECO:0000256" key="1">
    <source>
        <dbReference type="ARBA" id="ARBA00001917"/>
    </source>
</evidence>
<dbReference type="SUPFAM" id="SSF51971">
    <property type="entry name" value="Nucleotide-binding domain"/>
    <property type="match status" value="1"/>
</dbReference>
<dbReference type="Gene3D" id="3.20.20.70">
    <property type="entry name" value="Aldolase class I"/>
    <property type="match status" value="1"/>
</dbReference>
<sequence length="672" mass="71847">MNYPHLLSPIELGGLTLRNRVVMGSMHTGLEDRVRDLPALAAYFAERARGGVGLIVTGGYAPNKRGWLKPFASEMTTRLHAMRHREVTGAVHDEGGAIALQVLHAGRYGYHPLSVSASRQRSPITPFRPSALSTRAVDRTATDFARSVALARKAGYDAVEIMGSEGYLVNQFLAARTNDRTDAWGGTAEKRMRFPLEVVRRSRELVGDDFPIVYRISLLDLVEGGQTWEEVVDLAHGLEEAGVTVLNTGIGWHEARVPTIITQVPQGAWRWATARLKAEVSVPVCASNRINSPETAESILAAGEADLVSMARPLLADPDFVAKAAAGRADEINTCIACNQACLDHVFQNRKASCLVNPRACRETTLVLAPLELGPTRRARSVAVVGAGPAGLAAAVSAAERGFAVTLFEKAPELGGQFRLAMQVPGKEDFRETLRYYTRRLEVLGVDVRLDTEATAPDLAAYDEVVVATGVVGRTPQLDGIDHAKVASYAEVLSGAVVPGRRVAVIGAGGIGVDVSHFLTHDPADGLDDWMAHWGVGDPGVHPGGLTERKPRTPVRDVTLLQRKTTPIGIGLGKTSGWAHRAVLKQSGVVQVSGVTYDRVDDAGLHYTVDGESQVLDVDHVVLCAGQESVRHLYDDLVAAGSNVHLVGGADVAAELDAKRAIEQGTRVAAGL</sequence>
<evidence type="ECO:0000313" key="13">
    <source>
        <dbReference type="Proteomes" id="UP001501771"/>
    </source>
</evidence>
<evidence type="ECO:0000256" key="6">
    <source>
        <dbReference type="ARBA" id="ARBA00022723"/>
    </source>
</evidence>
<dbReference type="Pfam" id="PF07992">
    <property type="entry name" value="Pyr_redox_2"/>
    <property type="match status" value="1"/>
</dbReference>
<gene>
    <name evidence="12" type="ORF">GCM10009844_30350</name>
</gene>
<evidence type="ECO:0000313" key="12">
    <source>
        <dbReference type="EMBL" id="GAA2149983.1"/>
    </source>
</evidence>
<dbReference type="SUPFAM" id="SSF51905">
    <property type="entry name" value="FAD/NAD(P)-binding domain"/>
    <property type="match status" value="1"/>
</dbReference>
<dbReference type="EMBL" id="BAAAQR010000009">
    <property type="protein sequence ID" value="GAA2149983.1"/>
    <property type="molecule type" value="Genomic_DNA"/>
</dbReference>
<dbReference type="SUPFAM" id="SSF51395">
    <property type="entry name" value="FMN-linked oxidoreductases"/>
    <property type="match status" value="1"/>
</dbReference>
<dbReference type="InterPro" id="IPR023753">
    <property type="entry name" value="FAD/NAD-binding_dom"/>
</dbReference>
<dbReference type="InterPro" id="IPR001155">
    <property type="entry name" value="OxRdtase_FMN_N"/>
</dbReference>
<comment type="similarity">
    <text evidence="3">In the N-terminal section; belongs to the NADH:flavin oxidoreductase/NADH oxidase family.</text>
</comment>
<dbReference type="InterPro" id="IPR051793">
    <property type="entry name" value="NADH:flavin_oxidoreductase"/>
</dbReference>
<keyword evidence="7" id="KW-0560">Oxidoreductase</keyword>
<evidence type="ECO:0000259" key="10">
    <source>
        <dbReference type="Pfam" id="PF00724"/>
    </source>
</evidence>
<comment type="cofactor">
    <cofactor evidence="1">
        <name>FMN</name>
        <dbReference type="ChEBI" id="CHEBI:58210"/>
    </cofactor>
</comment>
<keyword evidence="5" id="KW-0288">FMN</keyword>
<proteinExistence type="inferred from homology"/>
<keyword evidence="9" id="KW-0411">Iron-sulfur</keyword>
<organism evidence="12 13">
    <name type="scientific">Nocardioides koreensis</name>
    <dbReference type="NCBI Taxonomy" id="433651"/>
    <lineage>
        <taxon>Bacteria</taxon>
        <taxon>Bacillati</taxon>
        <taxon>Actinomycetota</taxon>
        <taxon>Actinomycetes</taxon>
        <taxon>Propionibacteriales</taxon>
        <taxon>Nocardioidaceae</taxon>
        <taxon>Nocardioides</taxon>
    </lineage>
</organism>
<protein>
    <submittedName>
        <fullName evidence="12">NADPH-dependent 2,4-dienoyl-CoA reductase</fullName>
    </submittedName>
</protein>
<evidence type="ECO:0000256" key="4">
    <source>
        <dbReference type="ARBA" id="ARBA00022630"/>
    </source>
</evidence>
<dbReference type="Pfam" id="PF00724">
    <property type="entry name" value="Oxidored_FMN"/>
    <property type="match status" value="1"/>
</dbReference>
<dbReference type="Gene3D" id="3.50.50.60">
    <property type="entry name" value="FAD/NAD(P)-binding domain"/>
    <property type="match status" value="1"/>
</dbReference>
<accession>A0ABN2ZY42</accession>
<evidence type="ECO:0000259" key="11">
    <source>
        <dbReference type="Pfam" id="PF07992"/>
    </source>
</evidence>
<keyword evidence="6" id="KW-0479">Metal-binding</keyword>
<dbReference type="CDD" id="cd02930">
    <property type="entry name" value="DCR_FMN"/>
    <property type="match status" value="1"/>
</dbReference>
<reference evidence="12 13" key="1">
    <citation type="journal article" date="2019" name="Int. J. Syst. Evol. Microbiol.">
        <title>The Global Catalogue of Microorganisms (GCM) 10K type strain sequencing project: providing services to taxonomists for standard genome sequencing and annotation.</title>
        <authorList>
            <consortium name="The Broad Institute Genomics Platform"/>
            <consortium name="The Broad Institute Genome Sequencing Center for Infectious Disease"/>
            <person name="Wu L."/>
            <person name="Ma J."/>
        </authorList>
    </citation>
    <scope>NUCLEOTIDE SEQUENCE [LARGE SCALE GENOMIC DNA]</scope>
    <source>
        <strain evidence="12 13">JCM 16022</strain>
    </source>
</reference>
<comment type="cofactor">
    <cofactor evidence="2">
        <name>[4Fe-4S] cluster</name>
        <dbReference type="ChEBI" id="CHEBI:49883"/>
    </cofactor>
</comment>
<dbReference type="RefSeq" id="WP_344153894.1">
    <property type="nucleotide sequence ID" value="NZ_BAAAQR010000009.1"/>
</dbReference>
<evidence type="ECO:0000256" key="9">
    <source>
        <dbReference type="ARBA" id="ARBA00023014"/>
    </source>
</evidence>
<name>A0ABN2ZY42_9ACTN</name>
<feature type="domain" description="NADH:flavin oxidoreductase/NADH oxidase N-terminal" evidence="10">
    <location>
        <begin position="6"/>
        <end position="331"/>
    </location>
</feature>
<evidence type="ECO:0000256" key="3">
    <source>
        <dbReference type="ARBA" id="ARBA00011048"/>
    </source>
</evidence>
<dbReference type="Gene3D" id="3.40.50.720">
    <property type="entry name" value="NAD(P)-binding Rossmann-like Domain"/>
    <property type="match status" value="1"/>
</dbReference>